<sequence length="163" mass="19005">MPVGTPLWCQGKAAERRFCRGLFFIVRGAVRSYALKEGVEISHHFYFENDFASDFESITLQQPSRHALEALEETTVIYCDREKMLTLYKQATVFESIGKTIVEQMMIRQNAYSSLFTLYAPAERYQFILEHHPNLVQRVPLQHLATYLGVARETLSRIRKRIQ</sequence>
<dbReference type="InterPro" id="IPR018490">
    <property type="entry name" value="cNMP-bd_dom_sf"/>
</dbReference>
<organism evidence="1 2">
    <name type="scientific">Chryseolinea lacunae</name>
    <dbReference type="NCBI Taxonomy" id="2801331"/>
    <lineage>
        <taxon>Bacteria</taxon>
        <taxon>Pseudomonadati</taxon>
        <taxon>Bacteroidota</taxon>
        <taxon>Cytophagia</taxon>
        <taxon>Cytophagales</taxon>
        <taxon>Fulvivirgaceae</taxon>
        <taxon>Chryseolinea</taxon>
    </lineage>
</organism>
<proteinExistence type="predicted"/>
<dbReference type="SUPFAM" id="SSF51206">
    <property type="entry name" value="cAMP-binding domain-like"/>
    <property type="match status" value="1"/>
</dbReference>
<dbReference type="Gene3D" id="2.60.120.10">
    <property type="entry name" value="Jelly Rolls"/>
    <property type="match status" value="1"/>
</dbReference>
<dbReference type="Proteomes" id="UP000613030">
    <property type="component" value="Unassembled WGS sequence"/>
</dbReference>
<reference evidence="1 2" key="1">
    <citation type="submission" date="2021-01" db="EMBL/GenBank/DDBJ databases">
        <title>Chryseolinea sp. Jin1 Genome sequencing and assembly.</title>
        <authorList>
            <person name="Kim I."/>
        </authorList>
    </citation>
    <scope>NUCLEOTIDE SEQUENCE [LARGE SCALE GENOMIC DNA]</scope>
    <source>
        <strain evidence="1 2">Jin1</strain>
    </source>
</reference>
<evidence type="ECO:0000313" key="2">
    <source>
        <dbReference type="Proteomes" id="UP000613030"/>
    </source>
</evidence>
<accession>A0ABS1KVQ2</accession>
<dbReference type="EMBL" id="JAERRB010000006">
    <property type="protein sequence ID" value="MBL0743327.1"/>
    <property type="molecule type" value="Genomic_DNA"/>
</dbReference>
<comment type="caution">
    <text evidence="1">The sequence shown here is derived from an EMBL/GenBank/DDBJ whole genome shotgun (WGS) entry which is preliminary data.</text>
</comment>
<dbReference type="InterPro" id="IPR014710">
    <property type="entry name" value="RmlC-like_jellyroll"/>
</dbReference>
<name>A0ABS1KVQ2_9BACT</name>
<dbReference type="RefSeq" id="WP_202012571.1">
    <property type="nucleotide sequence ID" value="NZ_JAERRB010000006.1"/>
</dbReference>
<evidence type="ECO:0000313" key="1">
    <source>
        <dbReference type="EMBL" id="MBL0743327.1"/>
    </source>
</evidence>
<gene>
    <name evidence="1" type="ORF">JI741_18995</name>
</gene>
<protein>
    <submittedName>
        <fullName evidence="1">Crp/Fnr family transcriptional regulator</fullName>
    </submittedName>
</protein>
<keyword evidence="2" id="KW-1185">Reference proteome</keyword>